<dbReference type="EMBL" id="CSBK01004447">
    <property type="protein sequence ID" value="CPB90420.1"/>
    <property type="molecule type" value="Genomic_DNA"/>
</dbReference>
<dbReference type="Proteomes" id="UP000039021">
    <property type="component" value="Unassembled WGS sequence"/>
</dbReference>
<sequence length="49" mass="5327">MGSLSNRIMLVIKGRERPMRAASSSWVTPNSSSNCWYAAASSNGFSCTR</sequence>
<accession>A0A916PAD9</accession>
<name>A0A916PAD9_MYCTX</name>
<dbReference type="AlphaFoldDB" id="A0A916PAD9"/>
<evidence type="ECO:0000313" key="2">
    <source>
        <dbReference type="Proteomes" id="UP000039021"/>
    </source>
</evidence>
<protein>
    <submittedName>
        <fullName evidence="1">Uncharacterized protein</fullName>
    </submittedName>
</protein>
<gene>
    <name evidence="1" type="ORF">ERS007739_05463</name>
</gene>
<proteinExistence type="predicted"/>
<comment type="caution">
    <text evidence="1">The sequence shown here is derived from an EMBL/GenBank/DDBJ whole genome shotgun (WGS) entry which is preliminary data.</text>
</comment>
<evidence type="ECO:0000313" key="1">
    <source>
        <dbReference type="EMBL" id="CPB90420.1"/>
    </source>
</evidence>
<reference evidence="2" key="1">
    <citation type="submission" date="2015-03" db="EMBL/GenBank/DDBJ databases">
        <authorList>
            <consortium name="Pathogen Informatics"/>
        </authorList>
    </citation>
    <scope>NUCLEOTIDE SEQUENCE [LARGE SCALE GENOMIC DNA]</scope>
    <source>
        <strain evidence="2">N09902308</strain>
    </source>
</reference>
<organism evidence="1 2">
    <name type="scientific">Mycobacterium tuberculosis</name>
    <dbReference type="NCBI Taxonomy" id="1773"/>
    <lineage>
        <taxon>Bacteria</taxon>
        <taxon>Bacillati</taxon>
        <taxon>Actinomycetota</taxon>
        <taxon>Actinomycetes</taxon>
        <taxon>Mycobacteriales</taxon>
        <taxon>Mycobacteriaceae</taxon>
        <taxon>Mycobacterium</taxon>
        <taxon>Mycobacterium tuberculosis complex</taxon>
    </lineage>
</organism>